<accession>D6GV55</accession>
<name>D6GV55_PARA5</name>
<reference evidence="1 2" key="1">
    <citation type="journal article" date="2010" name="Proc. Natl. Acad. Sci. U.S.A.">
        <title>Enigmatic, ultrasmall, uncultivated Archaea.</title>
        <authorList>
            <person name="Baker B.J."/>
            <person name="Comolli L.R."/>
            <person name="Dick G.J."/>
            <person name="Hauser L.J."/>
            <person name="Hyatt D."/>
            <person name="Dill B.D."/>
            <person name="Land M.L."/>
            <person name="Verberkmoes N.C."/>
            <person name="Hettich R.L."/>
            <person name="Banfield J.F."/>
        </authorList>
    </citation>
    <scope>NUCLEOTIDE SEQUENCE [LARGE SCALE GENOMIC DNA]</scope>
</reference>
<gene>
    <name evidence="1" type="ORF">BJBARM5_0359</name>
</gene>
<dbReference type="Proteomes" id="UP000009376">
    <property type="component" value="Unassembled WGS sequence"/>
</dbReference>
<sequence>MEEKEIKKGLMGILYNKENEGFVHEDDAYNIANKMYEEWGENRAKDFLAAYEKDREPFKEFKRECIKHYMTGVIAITPRFIINSAYPTVLKYMELNLRENNYNVIKLLEEEKKMNEETREKTKTTDELS</sequence>
<dbReference type="EMBL" id="GG745551">
    <property type="protein sequence ID" value="EFD92856.1"/>
    <property type="molecule type" value="Genomic_DNA"/>
</dbReference>
<evidence type="ECO:0000313" key="2">
    <source>
        <dbReference type="Proteomes" id="UP000009376"/>
    </source>
</evidence>
<proteinExistence type="predicted"/>
<protein>
    <submittedName>
        <fullName evidence="1">Uncharacterized protein</fullName>
    </submittedName>
</protein>
<evidence type="ECO:0000313" key="1">
    <source>
        <dbReference type="EMBL" id="EFD92856.1"/>
    </source>
</evidence>
<dbReference type="AlphaFoldDB" id="D6GV55"/>
<organism evidence="1 2">
    <name type="scientific">Candidatus Parvarchaeum acidophilus ARMAN-5</name>
    <dbReference type="NCBI Taxonomy" id="662762"/>
    <lineage>
        <taxon>Archaea</taxon>
        <taxon>Candidatus Parvarchaeota</taxon>
        <taxon>Candidatus Parvarchaeum</taxon>
    </lineage>
</organism>